<keyword evidence="2" id="KW-0808">Transferase</keyword>
<dbReference type="Proteomes" id="UP000014065">
    <property type="component" value="Unassembled WGS sequence"/>
</dbReference>
<dbReference type="PANTHER" id="PTHR30244">
    <property type="entry name" value="TRANSAMINASE"/>
    <property type="match status" value="1"/>
</dbReference>
<evidence type="ECO:0000313" key="2">
    <source>
        <dbReference type="EMBL" id="EPA05354.1"/>
    </source>
</evidence>
<dbReference type="OrthoDB" id="10355at2157"/>
<dbReference type="GO" id="GO:0000271">
    <property type="term" value="P:polysaccharide biosynthetic process"/>
    <property type="evidence" value="ECO:0007669"/>
    <property type="project" value="TreeGrafter"/>
</dbReference>
<dbReference type="InterPro" id="IPR000653">
    <property type="entry name" value="DegT/StrS_aminotransferase"/>
</dbReference>
<proteinExistence type="inferred from homology"/>
<comment type="caution">
    <text evidence="2">The sequence shown here is derived from an EMBL/GenBank/DDBJ whole genome shotgun (WGS) entry which is preliminary data.</text>
</comment>
<dbReference type="PANTHER" id="PTHR30244:SF34">
    <property type="entry name" value="DTDP-4-AMINO-4,6-DIDEOXYGALACTOSE TRANSAMINASE"/>
    <property type="match status" value="1"/>
</dbReference>
<dbReference type="InterPro" id="IPR015424">
    <property type="entry name" value="PyrdxlP-dep_Trfase"/>
</dbReference>
<dbReference type="Pfam" id="PF01041">
    <property type="entry name" value="DegT_DnrJ_EryC1"/>
    <property type="match status" value="1"/>
</dbReference>
<keyword evidence="2" id="KW-0032">Aminotransferase</keyword>
<dbReference type="GO" id="GO:0030170">
    <property type="term" value="F:pyridoxal phosphate binding"/>
    <property type="evidence" value="ECO:0007669"/>
    <property type="project" value="TreeGrafter"/>
</dbReference>
<dbReference type="GO" id="GO:0008483">
    <property type="term" value="F:transaminase activity"/>
    <property type="evidence" value="ECO:0007669"/>
    <property type="project" value="UniProtKB-KW"/>
</dbReference>
<dbReference type="Gene3D" id="3.40.640.10">
    <property type="entry name" value="Type I PLP-dependent aspartate aminotransferase-like (Major domain)"/>
    <property type="match status" value="1"/>
</dbReference>
<dbReference type="PIRSF" id="PIRSF000390">
    <property type="entry name" value="PLP_StrS"/>
    <property type="match status" value="1"/>
</dbReference>
<comment type="similarity">
    <text evidence="1">Belongs to the DegT/DnrJ/EryC1 family.</text>
</comment>
<gene>
    <name evidence="2" type="ORF">BG20_I0162</name>
</gene>
<reference evidence="2 3" key="1">
    <citation type="journal article" date="2012" name="J. Bacteriol.">
        <title>Genome Sequence of "Candidatus Nitrosoarchaeum limnia" BG20, a Low-Salinity Ammonia-Oxidizing Archaeon from the San Francisco Bay Estuary.</title>
        <authorList>
            <person name="Mosier A.C."/>
            <person name="Allen E.E."/>
            <person name="Kim M."/>
            <person name="Ferriera S."/>
            <person name="Francis C.A."/>
        </authorList>
    </citation>
    <scope>NUCLEOTIDE SEQUENCE [LARGE SCALE GENOMIC DNA]</scope>
    <source>
        <strain evidence="2 3">BG20</strain>
    </source>
</reference>
<name>S2ESJ3_9ARCH</name>
<dbReference type="InterPro" id="IPR015421">
    <property type="entry name" value="PyrdxlP-dep_Trfase_major"/>
</dbReference>
<organism evidence="2 3">
    <name type="scientific">Candidatus Nitrosarchaeum limnium BG20</name>
    <dbReference type="NCBI Taxonomy" id="859192"/>
    <lineage>
        <taxon>Archaea</taxon>
        <taxon>Nitrososphaerota</taxon>
        <taxon>Nitrososphaeria</taxon>
        <taxon>Nitrosopumilales</taxon>
        <taxon>Nitrosopumilaceae</taxon>
        <taxon>Nitrosarchaeum</taxon>
    </lineage>
</organism>
<keyword evidence="3" id="KW-1185">Reference proteome</keyword>
<evidence type="ECO:0000256" key="1">
    <source>
        <dbReference type="RuleBase" id="RU004508"/>
    </source>
</evidence>
<evidence type="ECO:0000313" key="3">
    <source>
        <dbReference type="Proteomes" id="UP000014065"/>
    </source>
</evidence>
<accession>S2ESJ3</accession>
<dbReference type="EMBL" id="AHJG01000193">
    <property type="protein sequence ID" value="EPA05354.1"/>
    <property type="molecule type" value="Genomic_DNA"/>
</dbReference>
<sequence>MESDWYSQGPLTKKFEDDLSTYLNSNVSVVNNGTSAILCALLANNFKSGDRVLVPDFTFFATLSAPKFLGAKVMTADVDPTTFNISPEQVEEIVKSNDIKFVIVVDIAGLPIDIDAFEDLAKKYKFTLIEDAAQALGSEYKNKKVGSFNHTTTFSFHIAKQITTIEGGCVSSNDENISKRIKQLRDHGRIDTKNYIHNIIGSNFRITDLQSSIGIEQLKKIEIYILQRNAISKKYKDKIKNVGFQQNPTYSIKHSNMMFFTVYPNKTIRDKNFKILHENGVDAKLPWPPLHSQPANSELNKNIHENTRIISDTALMLPIFNGMTDEEADYVIECCNNINLKS</sequence>
<dbReference type="CDD" id="cd00616">
    <property type="entry name" value="AHBA_syn"/>
    <property type="match status" value="1"/>
</dbReference>
<keyword evidence="1" id="KW-0663">Pyridoxal phosphate</keyword>
<dbReference type="SUPFAM" id="SSF53383">
    <property type="entry name" value="PLP-dependent transferases"/>
    <property type="match status" value="1"/>
</dbReference>
<dbReference type="AlphaFoldDB" id="S2ESJ3"/>
<protein>
    <submittedName>
        <fullName evidence="2">DegT/DnrJ/EryC1/StrS aminotransferase family protein</fullName>
    </submittedName>
</protein>